<feature type="compositionally biased region" description="Polar residues" evidence="11">
    <location>
        <begin position="111"/>
        <end position="128"/>
    </location>
</feature>
<gene>
    <name evidence="12" type="ORF">EJ05DRAFT_305653</name>
</gene>
<accession>A0A6A6WCG2</accession>
<dbReference type="InterPro" id="IPR000649">
    <property type="entry name" value="IF-2B-related"/>
</dbReference>
<name>A0A6A6WCG2_9PEZI</name>
<dbReference type="GeneID" id="54481694"/>
<dbReference type="FunFam" id="3.40.50.10470:FF:000008">
    <property type="entry name" value="Translation initiation factor 2B, beta subunit"/>
    <property type="match status" value="1"/>
</dbReference>
<dbReference type="Gene3D" id="3.40.50.10470">
    <property type="entry name" value="Translation initiation factor eif-2b, domain 2"/>
    <property type="match status" value="1"/>
</dbReference>
<evidence type="ECO:0000256" key="4">
    <source>
        <dbReference type="ARBA" id="ARBA00022540"/>
    </source>
</evidence>
<evidence type="ECO:0000256" key="10">
    <source>
        <dbReference type="SAM" id="Coils"/>
    </source>
</evidence>
<comment type="subcellular location">
    <subcellularLocation>
        <location evidence="1">Cytoplasm</location>
        <location evidence="1">Cytosol</location>
    </subcellularLocation>
</comment>
<dbReference type="PANTHER" id="PTHR45859">
    <property type="entry name" value="TRANSLATION INITIATION FACTOR EIF-2B SUBUNIT BETA"/>
    <property type="match status" value="1"/>
</dbReference>
<keyword evidence="12" id="KW-0808">Transferase</keyword>
<keyword evidence="13" id="KW-1185">Reference proteome</keyword>
<dbReference type="GO" id="GO:0005085">
    <property type="term" value="F:guanyl-nucleotide exchange factor activity"/>
    <property type="evidence" value="ECO:0007669"/>
    <property type="project" value="TreeGrafter"/>
</dbReference>
<dbReference type="GO" id="GO:0016740">
    <property type="term" value="F:transferase activity"/>
    <property type="evidence" value="ECO:0007669"/>
    <property type="project" value="UniProtKB-KW"/>
</dbReference>
<dbReference type="SUPFAM" id="SSF100950">
    <property type="entry name" value="NagB/RpiA/CoA transferase-like"/>
    <property type="match status" value="1"/>
</dbReference>
<keyword evidence="3" id="KW-0963">Cytoplasm</keyword>
<evidence type="ECO:0000256" key="2">
    <source>
        <dbReference type="ARBA" id="ARBA00007251"/>
    </source>
</evidence>
<evidence type="ECO:0000256" key="11">
    <source>
        <dbReference type="SAM" id="MobiDB-lite"/>
    </source>
</evidence>
<evidence type="ECO:0000256" key="6">
    <source>
        <dbReference type="ARBA" id="ARBA00044122"/>
    </source>
</evidence>
<keyword evidence="5" id="KW-0648">Protein biosynthesis</keyword>
<protein>
    <recommendedName>
        <fullName evidence="6">Translation initiation factor eIF2B subunit beta</fullName>
    </recommendedName>
    <alternativeName>
        <fullName evidence="7">eIF2B GDP-GTP exchange factor subunit beta</fullName>
    </alternativeName>
</protein>
<evidence type="ECO:0000256" key="8">
    <source>
        <dbReference type="ARBA" id="ARBA00046432"/>
    </source>
</evidence>
<sequence>MSTPTTSITPGLTSFLKSLKTKPAEPAIELLISLLKRRQIRNSRPCAIATTELLLRVVGQYNGSDADGLLRRVREVGQRLINAQPREMVVGNIVRRVLGLVREVAKDNADDVSNTTPSGALSPQQEQDGLSHPQRPPLPSTISAFSPLKHGATQPVDIPMSENLSDSIELPSRPQLISSATSYAQGTMPMGNSLFGIFQQSDTPSPSMTPLATTGTITPRVPTAQDFTVGTNRSGGKINLKAEVIEGINELADELQQADDQIAGFAMDHIHANEMILIHSVSTTVQKFLLTVARKRKFTVIVAEGSPNDAEETHDTVLNGRRKVTDELEGEDRFKPLHAAGIETVVISDSQISAIMPRINTVILATHAVLANGALLAASGASIIATLAKAHRTPVYVLSPVYKLSPVYPFNDEELIEYGDPGNVVDFSDGYAVEHFEVMNPLYDYVPADLVTLYITNIGGHAPTYLYRIVADHYYKEDVQF</sequence>
<evidence type="ECO:0000256" key="3">
    <source>
        <dbReference type="ARBA" id="ARBA00022490"/>
    </source>
</evidence>
<dbReference type="GO" id="GO:0005829">
    <property type="term" value="C:cytosol"/>
    <property type="evidence" value="ECO:0007669"/>
    <property type="project" value="UniProtKB-SubCell"/>
</dbReference>
<dbReference type="PANTHER" id="PTHR45859:SF1">
    <property type="entry name" value="TRANSLATION INITIATION FACTOR EIF-2B SUBUNIT BETA"/>
    <property type="match status" value="1"/>
</dbReference>
<dbReference type="AlphaFoldDB" id="A0A6A6WCG2"/>
<reference evidence="12" key="1">
    <citation type="journal article" date="2020" name="Stud. Mycol.">
        <title>101 Dothideomycetes genomes: a test case for predicting lifestyles and emergence of pathogens.</title>
        <authorList>
            <person name="Haridas S."/>
            <person name="Albert R."/>
            <person name="Binder M."/>
            <person name="Bloem J."/>
            <person name="Labutti K."/>
            <person name="Salamov A."/>
            <person name="Andreopoulos B."/>
            <person name="Baker S."/>
            <person name="Barry K."/>
            <person name="Bills G."/>
            <person name="Bluhm B."/>
            <person name="Cannon C."/>
            <person name="Castanera R."/>
            <person name="Culley D."/>
            <person name="Daum C."/>
            <person name="Ezra D."/>
            <person name="Gonzalez J."/>
            <person name="Henrissat B."/>
            <person name="Kuo A."/>
            <person name="Liang C."/>
            <person name="Lipzen A."/>
            <person name="Lutzoni F."/>
            <person name="Magnuson J."/>
            <person name="Mondo S."/>
            <person name="Nolan M."/>
            <person name="Ohm R."/>
            <person name="Pangilinan J."/>
            <person name="Park H.-J."/>
            <person name="Ramirez L."/>
            <person name="Alfaro M."/>
            <person name="Sun H."/>
            <person name="Tritt A."/>
            <person name="Yoshinaga Y."/>
            <person name="Zwiers L.-H."/>
            <person name="Turgeon B."/>
            <person name="Goodwin S."/>
            <person name="Spatafora J."/>
            <person name="Crous P."/>
            <person name="Grigoriev I."/>
        </authorList>
    </citation>
    <scope>NUCLEOTIDE SEQUENCE</scope>
    <source>
        <strain evidence="12">CBS 121739</strain>
    </source>
</reference>
<evidence type="ECO:0000313" key="13">
    <source>
        <dbReference type="Proteomes" id="UP000799437"/>
    </source>
</evidence>
<comment type="similarity">
    <text evidence="2 9">Belongs to the eIF-2B alpha/beta/delta subunits family.</text>
</comment>
<evidence type="ECO:0000313" key="12">
    <source>
        <dbReference type="EMBL" id="KAF2759650.1"/>
    </source>
</evidence>
<dbReference type="GO" id="GO:0005851">
    <property type="term" value="C:eukaryotic translation initiation factor 2B complex"/>
    <property type="evidence" value="ECO:0007669"/>
    <property type="project" value="TreeGrafter"/>
</dbReference>
<organism evidence="12 13">
    <name type="scientific">Pseudovirgaria hyperparasitica</name>
    <dbReference type="NCBI Taxonomy" id="470096"/>
    <lineage>
        <taxon>Eukaryota</taxon>
        <taxon>Fungi</taxon>
        <taxon>Dikarya</taxon>
        <taxon>Ascomycota</taxon>
        <taxon>Pezizomycotina</taxon>
        <taxon>Dothideomycetes</taxon>
        <taxon>Dothideomycetes incertae sedis</taxon>
        <taxon>Acrospermales</taxon>
        <taxon>Acrospermaceae</taxon>
        <taxon>Pseudovirgaria</taxon>
    </lineage>
</organism>
<dbReference type="GO" id="GO:0003743">
    <property type="term" value="F:translation initiation factor activity"/>
    <property type="evidence" value="ECO:0007669"/>
    <property type="project" value="UniProtKB-KW"/>
</dbReference>
<dbReference type="EMBL" id="ML996569">
    <property type="protein sequence ID" value="KAF2759650.1"/>
    <property type="molecule type" value="Genomic_DNA"/>
</dbReference>
<dbReference type="InterPro" id="IPR051855">
    <property type="entry name" value="eIF2B_beta_subunit"/>
</dbReference>
<proteinExistence type="inferred from homology"/>
<dbReference type="OrthoDB" id="269919at2759"/>
<evidence type="ECO:0000256" key="9">
    <source>
        <dbReference type="RuleBase" id="RU003814"/>
    </source>
</evidence>
<feature type="coiled-coil region" evidence="10">
    <location>
        <begin position="241"/>
        <end position="268"/>
    </location>
</feature>
<comment type="subunit">
    <text evidence="8">Component of the translation initiation factor 2B (eIF2B) complex which is a heterodecamer of two sets of five different subunits: alpha, beta, gamma, delta and epsilon. Subunits alpha, beta and delta comprise a regulatory subcomplex and subunits epsilon and gamma comprise a catalytic subcomplex. Within the complex, the hexameric regulatory complex resides at the center, with the two heterodimeric catalytic subcomplexes bound on opposite sides.</text>
</comment>
<evidence type="ECO:0000256" key="1">
    <source>
        <dbReference type="ARBA" id="ARBA00004514"/>
    </source>
</evidence>
<dbReference type="RefSeq" id="XP_033602101.1">
    <property type="nucleotide sequence ID" value="XM_033740640.1"/>
</dbReference>
<dbReference type="InterPro" id="IPR042529">
    <property type="entry name" value="IF_2B-like_C"/>
</dbReference>
<keyword evidence="4" id="KW-0396">Initiation factor</keyword>
<keyword evidence="10" id="KW-0175">Coiled coil</keyword>
<feature type="region of interest" description="Disordered" evidence="11">
    <location>
        <begin position="109"/>
        <end position="159"/>
    </location>
</feature>
<dbReference type="Pfam" id="PF01008">
    <property type="entry name" value="IF-2B"/>
    <property type="match status" value="1"/>
</dbReference>
<evidence type="ECO:0000256" key="5">
    <source>
        <dbReference type="ARBA" id="ARBA00022917"/>
    </source>
</evidence>
<evidence type="ECO:0000256" key="7">
    <source>
        <dbReference type="ARBA" id="ARBA00044228"/>
    </source>
</evidence>
<dbReference type="InterPro" id="IPR037171">
    <property type="entry name" value="NagB/RpiA_transferase-like"/>
</dbReference>
<dbReference type="Proteomes" id="UP000799437">
    <property type="component" value="Unassembled WGS sequence"/>
</dbReference>